<dbReference type="GO" id="GO:0043130">
    <property type="term" value="F:ubiquitin binding"/>
    <property type="evidence" value="ECO:0007669"/>
    <property type="project" value="InterPro"/>
</dbReference>
<dbReference type="AlphaFoldDB" id="A0A1L8DMT8"/>
<feature type="region of interest" description="Disordered" evidence="3">
    <location>
        <begin position="198"/>
        <end position="219"/>
    </location>
</feature>
<dbReference type="Pfam" id="PF02893">
    <property type="entry name" value="GRAM"/>
    <property type="match status" value="1"/>
</dbReference>
<reference evidence="5" key="1">
    <citation type="submission" date="2016-12" db="EMBL/GenBank/DDBJ databases">
        <title>An insight into the sialome and mialome of the sand fly, Nyssomyia neivai.</title>
        <authorList>
            <person name="Sebastian V."/>
            <person name="Goulart T.M."/>
            <person name="Oliveira W."/>
            <person name="Calvo E."/>
            <person name="Oliveira L.F."/>
            <person name="Pinto M.C."/>
            <person name="Rosselino A.M."/>
            <person name="Ribeiro J.M."/>
        </authorList>
    </citation>
    <scope>NUCLEOTIDE SEQUENCE</scope>
</reference>
<dbReference type="GO" id="GO:0005634">
    <property type="term" value="C:nucleus"/>
    <property type="evidence" value="ECO:0007669"/>
    <property type="project" value="TreeGrafter"/>
</dbReference>
<proteinExistence type="predicted"/>
<dbReference type="InterPro" id="IPR011993">
    <property type="entry name" value="PH-like_dom_sf"/>
</dbReference>
<accession>A0A1L8DMT8</accession>
<dbReference type="GO" id="GO:0003713">
    <property type="term" value="F:transcription coactivator activity"/>
    <property type="evidence" value="ECO:0007669"/>
    <property type="project" value="InterPro"/>
</dbReference>
<dbReference type="CDD" id="cd13214">
    <property type="entry name" value="PH-GRAM_WBP2"/>
    <property type="match status" value="1"/>
</dbReference>
<dbReference type="InterPro" id="IPR044852">
    <property type="entry name" value="WBP2-like"/>
</dbReference>
<evidence type="ECO:0000313" key="5">
    <source>
        <dbReference type="EMBL" id="JAV07731.1"/>
    </source>
</evidence>
<evidence type="ECO:0000259" key="4">
    <source>
        <dbReference type="PROSITE" id="PS51495"/>
    </source>
</evidence>
<dbReference type="PANTHER" id="PTHR31606:SF1">
    <property type="entry name" value="WW DOMAIN BINDING PROTEIN 2, ISOFORM E"/>
    <property type="match status" value="1"/>
</dbReference>
<evidence type="ECO:0000256" key="2">
    <source>
        <dbReference type="ARBA" id="ARBA00030114"/>
    </source>
</evidence>
<dbReference type="Gene3D" id="2.30.29.30">
    <property type="entry name" value="Pleckstrin-homology domain (PH domain)/Phosphotyrosine-binding domain (PTB)"/>
    <property type="match status" value="1"/>
</dbReference>
<dbReference type="FunFam" id="2.30.29.30:FF:000338">
    <property type="entry name" value="Uncharacterized protein, isoform D"/>
    <property type="match status" value="1"/>
</dbReference>
<dbReference type="PANTHER" id="PTHR31606">
    <property type="entry name" value="WW DOMAIN BINDING PROTEIN 2, ISOFORM E"/>
    <property type="match status" value="1"/>
</dbReference>
<feature type="compositionally biased region" description="Polar residues" evidence="3">
    <location>
        <begin position="301"/>
        <end position="310"/>
    </location>
</feature>
<dbReference type="InterPro" id="IPR021648">
    <property type="entry name" value="GLUE_dom"/>
</dbReference>
<dbReference type="PROSITE" id="PS51495">
    <property type="entry name" value="GLUE"/>
    <property type="match status" value="1"/>
</dbReference>
<name>A0A1L8DMT8_9DIPT</name>
<dbReference type="EMBL" id="GFDF01006353">
    <property type="protein sequence ID" value="JAV07731.1"/>
    <property type="molecule type" value="Transcribed_RNA"/>
</dbReference>
<feature type="domain" description="GLUE N-terminal" evidence="4">
    <location>
        <begin position="3"/>
        <end position="140"/>
    </location>
</feature>
<dbReference type="GO" id="GO:0031490">
    <property type="term" value="F:chromatin DNA binding"/>
    <property type="evidence" value="ECO:0007669"/>
    <property type="project" value="TreeGrafter"/>
</dbReference>
<protein>
    <recommendedName>
        <fullName evidence="1">Vacuolar protein-sorting-associated protein 36</fullName>
    </recommendedName>
    <alternativeName>
        <fullName evidence="2">ESCRT-II complex subunit VPS36</fullName>
    </alternativeName>
</protein>
<dbReference type="GO" id="GO:0032266">
    <property type="term" value="F:phosphatidylinositol-3-phosphate binding"/>
    <property type="evidence" value="ECO:0007669"/>
    <property type="project" value="InterPro"/>
</dbReference>
<dbReference type="InterPro" id="IPR004182">
    <property type="entry name" value="GRAM"/>
</dbReference>
<dbReference type="SUPFAM" id="SSF50729">
    <property type="entry name" value="PH domain-like"/>
    <property type="match status" value="1"/>
</dbReference>
<sequence>MSVNTAHANNGVLIHAGECILLFSDNVSMEFSGQNGPMFKGTKVGRCYLTTHRMIFNNNKQSDPLQSFSFPFVTINDVEVEQPVFGANYIKGKVRAQENGNFVGEAKFKLLFKAGGAIDFAQAMLRAVQMARRHYHHDAPPPYEAPSGDWYAAPPPAYTPNPTGYYGWVPQSAAFPNQPPQNTVFMSPNPPPYPGIAPPAGGGYQQHPQQANGYPGAPMGGYPGGGYPGAPPSGYPGASGGGYQPQAPGNYPGAVGGMGWQMGPGFPQATAPGGYPSAPPGYPAAAAGGYPTAPGAMGFSAQPQQPPQNSKEAEAAQSAYYDPNQPQTAYVPPPPAYYEQPPSYNSVAKKHQ</sequence>
<feature type="region of interest" description="Disordered" evidence="3">
    <location>
        <begin position="289"/>
        <end position="352"/>
    </location>
</feature>
<evidence type="ECO:0000256" key="1">
    <source>
        <dbReference type="ARBA" id="ARBA00017953"/>
    </source>
</evidence>
<evidence type="ECO:0000256" key="3">
    <source>
        <dbReference type="SAM" id="MobiDB-lite"/>
    </source>
</evidence>
<organism evidence="5">
    <name type="scientific">Nyssomyia neivai</name>
    <dbReference type="NCBI Taxonomy" id="330878"/>
    <lineage>
        <taxon>Eukaryota</taxon>
        <taxon>Metazoa</taxon>
        <taxon>Ecdysozoa</taxon>
        <taxon>Arthropoda</taxon>
        <taxon>Hexapoda</taxon>
        <taxon>Insecta</taxon>
        <taxon>Pterygota</taxon>
        <taxon>Neoptera</taxon>
        <taxon>Endopterygota</taxon>
        <taxon>Diptera</taxon>
        <taxon>Nematocera</taxon>
        <taxon>Psychodoidea</taxon>
        <taxon>Psychodidae</taxon>
        <taxon>Nyssomyia</taxon>
    </lineage>
</organism>